<dbReference type="Proteomes" id="UP000765509">
    <property type="component" value="Unassembled WGS sequence"/>
</dbReference>
<evidence type="ECO:0000313" key="1">
    <source>
        <dbReference type="EMBL" id="MBW0555594.1"/>
    </source>
</evidence>
<organism evidence="1 2">
    <name type="scientific">Austropuccinia psidii MF-1</name>
    <dbReference type="NCBI Taxonomy" id="1389203"/>
    <lineage>
        <taxon>Eukaryota</taxon>
        <taxon>Fungi</taxon>
        <taxon>Dikarya</taxon>
        <taxon>Basidiomycota</taxon>
        <taxon>Pucciniomycotina</taxon>
        <taxon>Pucciniomycetes</taxon>
        <taxon>Pucciniales</taxon>
        <taxon>Sphaerophragmiaceae</taxon>
        <taxon>Austropuccinia</taxon>
    </lineage>
</organism>
<sequence>MHHPWFPQAYIHHQGKSRVNRRQLTSPCTAASDTASHPYACVVPSRHAPDTACYPYARGVPSRHAPDTAYHPYARGVHSRHAPNTTSPYACVVPPNMLLTPLIHTLV</sequence>
<name>A0A9Q3J526_9BASI</name>
<gene>
    <name evidence="1" type="ORF">O181_095309</name>
</gene>
<comment type="caution">
    <text evidence="1">The sequence shown here is derived from an EMBL/GenBank/DDBJ whole genome shotgun (WGS) entry which is preliminary data.</text>
</comment>
<protein>
    <submittedName>
        <fullName evidence="1">Uncharacterized protein</fullName>
    </submittedName>
</protein>
<accession>A0A9Q3J526</accession>
<dbReference type="EMBL" id="AVOT02062648">
    <property type="protein sequence ID" value="MBW0555594.1"/>
    <property type="molecule type" value="Genomic_DNA"/>
</dbReference>
<reference evidence="1" key="1">
    <citation type="submission" date="2021-03" db="EMBL/GenBank/DDBJ databases">
        <title>Draft genome sequence of rust myrtle Austropuccinia psidii MF-1, a brazilian biotype.</title>
        <authorList>
            <person name="Quecine M.C."/>
            <person name="Pachon D.M.R."/>
            <person name="Bonatelli M.L."/>
            <person name="Correr F.H."/>
            <person name="Franceschini L.M."/>
            <person name="Leite T.F."/>
            <person name="Margarido G.R.A."/>
            <person name="Almeida C.A."/>
            <person name="Ferrarezi J.A."/>
            <person name="Labate C.A."/>
        </authorList>
    </citation>
    <scope>NUCLEOTIDE SEQUENCE</scope>
    <source>
        <strain evidence="1">MF-1</strain>
    </source>
</reference>
<keyword evidence="2" id="KW-1185">Reference proteome</keyword>
<proteinExistence type="predicted"/>
<dbReference type="AlphaFoldDB" id="A0A9Q3J526"/>
<evidence type="ECO:0000313" key="2">
    <source>
        <dbReference type="Proteomes" id="UP000765509"/>
    </source>
</evidence>